<protein>
    <recommendedName>
        <fullName evidence="6">Arp2/3 complex 34 kDa subunit</fullName>
    </recommendedName>
</protein>
<dbReference type="GO" id="GO:0005885">
    <property type="term" value="C:Arp2/3 protein complex"/>
    <property type="evidence" value="ECO:0007669"/>
    <property type="project" value="EnsemblFungi"/>
</dbReference>
<sequence>MNRKTSSTIDQVITDFDGVLYHVSTPETKTKMLVSIKIGCFKSLMKYDLQEVLERYYGGLIVSAEEKYDFSLYIDQEKISEDEKEKKELVRCIGLLKRNILSAPFEKAFYIQQVLEKEQKDEQNTKNIEKEIIKIQYRDEEAIFIIPSSDRVTVIFSTIFKEETDRILGKEFVDARRRPAIQNAPQVFYSYRDPPLEIQSLNDLKLSDNIGYVTFVLFPQHYTPQKKDNCIAKIQLFRNMLCYHIKASKVHMHERMRARVAEFLKILNRAKLENTEKEKKTASGRSFSVSR</sequence>
<name>A0A0W4ZLK9_PNEC8</name>
<gene>
    <name evidence="7" type="ORF">T552_01216</name>
</gene>
<dbReference type="OrthoDB" id="148331at2759"/>
<evidence type="ECO:0000256" key="6">
    <source>
        <dbReference type="RuleBase" id="RU364015"/>
    </source>
</evidence>
<evidence type="ECO:0000313" key="7">
    <source>
        <dbReference type="EMBL" id="KTW29261.1"/>
    </source>
</evidence>
<dbReference type="InterPro" id="IPR034666">
    <property type="entry name" value="ARPC2/4"/>
</dbReference>
<comment type="subcellular location">
    <subcellularLocation>
        <location evidence="1 6">Cytoplasm</location>
        <location evidence="1 6">Cytoskeleton</location>
    </subcellularLocation>
</comment>
<comment type="similarity">
    <text evidence="2 6">Belongs to the ARPC2 family.</text>
</comment>
<evidence type="ECO:0000256" key="2">
    <source>
        <dbReference type="ARBA" id="ARBA00007192"/>
    </source>
</evidence>
<dbReference type="GO" id="GO:0005200">
    <property type="term" value="F:structural constituent of cytoskeleton"/>
    <property type="evidence" value="ECO:0007669"/>
    <property type="project" value="TreeGrafter"/>
</dbReference>
<reference evidence="8" key="1">
    <citation type="journal article" date="2016" name="Nat. Commun.">
        <title>Genome analysis of three Pneumocystis species reveals adaptation mechanisms to life exclusively in mammalian hosts.</title>
        <authorList>
            <person name="Ma L."/>
            <person name="Chen Z."/>
            <person name="Huang D.W."/>
            <person name="Kutty G."/>
            <person name="Ishihara M."/>
            <person name="Wang H."/>
            <person name="Abouelleil A."/>
            <person name="Bishop L."/>
            <person name="Davey E."/>
            <person name="Deng R."/>
            <person name="Deng X."/>
            <person name="Fan L."/>
            <person name="Fantoni G."/>
            <person name="Fitzgerald M."/>
            <person name="Gogineni E."/>
            <person name="Goldberg J.M."/>
            <person name="Handley G."/>
            <person name="Hu X."/>
            <person name="Huber C."/>
            <person name="Jiao X."/>
            <person name="Jones K."/>
            <person name="Levin J.Z."/>
            <person name="Liu Y."/>
            <person name="Macdonald P."/>
            <person name="Melnikov A."/>
            <person name="Raley C."/>
            <person name="Sassi M."/>
            <person name="Sherman B.T."/>
            <person name="Song X."/>
            <person name="Sykes S."/>
            <person name="Tran B."/>
            <person name="Walsh L."/>
            <person name="Xia Y."/>
            <person name="Yang J."/>
            <person name="Young S."/>
            <person name="Zeng Q."/>
            <person name="Zheng X."/>
            <person name="Stephens R."/>
            <person name="Nusbaum C."/>
            <person name="Birren B.W."/>
            <person name="Azadi P."/>
            <person name="Lempicki R.A."/>
            <person name="Cuomo C.A."/>
            <person name="Kovacs J.A."/>
        </authorList>
    </citation>
    <scope>NUCLEOTIDE SEQUENCE [LARGE SCALE GENOMIC DNA]</scope>
    <source>
        <strain evidence="8">B80</strain>
    </source>
</reference>
<evidence type="ECO:0000256" key="4">
    <source>
        <dbReference type="ARBA" id="ARBA00023203"/>
    </source>
</evidence>
<dbReference type="SUPFAM" id="SSF69645">
    <property type="entry name" value="Arp2/3 complex subunits"/>
    <property type="match status" value="2"/>
</dbReference>
<dbReference type="GO" id="GO:0030041">
    <property type="term" value="P:actin filament polymerization"/>
    <property type="evidence" value="ECO:0007669"/>
    <property type="project" value="InterPro"/>
</dbReference>
<dbReference type="PANTHER" id="PTHR12058">
    <property type="entry name" value="ARP2/3 COMPLEX 34 KDA SUBUNIT"/>
    <property type="match status" value="1"/>
</dbReference>
<dbReference type="GO" id="GO:0000226">
    <property type="term" value="P:microtubule cytoskeleton organization"/>
    <property type="evidence" value="ECO:0007669"/>
    <property type="project" value="EnsemblFungi"/>
</dbReference>
<dbReference type="VEuPathDB" id="FungiDB:T552_01216"/>
<comment type="subunit">
    <text evidence="6">Component of the Arp2/3 complex.</text>
</comment>
<dbReference type="GO" id="GO:0060090">
    <property type="term" value="F:molecular adaptor activity"/>
    <property type="evidence" value="ECO:0007669"/>
    <property type="project" value="EnsemblFungi"/>
</dbReference>
<comment type="caution">
    <text evidence="7">The sequence shown here is derived from an EMBL/GenBank/DDBJ whole genome shotgun (WGS) entry which is preliminary data.</text>
</comment>
<dbReference type="GO" id="GO:0006898">
    <property type="term" value="P:receptor-mediated endocytosis"/>
    <property type="evidence" value="ECO:0007669"/>
    <property type="project" value="EnsemblFungi"/>
</dbReference>
<dbReference type="Gene3D" id="3.30.1460.20">
    <property type="match status" value="2"/>
</dbReference>
<dbReference type="EMBL" id="LFVZ01000005">
    <property type="protein sequence ID" value="KTW29261.1"/>
    <property type="molecule type" value="Genomic_DNA"/>
</dbReference>
<dbReference type="Proteomes" id="UP000054454">
    <property type="component" value="Unassembled WGS sequence"/>
</dbReference>
<evidence type="ECO:0000313" key="8">
    <source>
        <dbReference type="Proteomes" id="UP000054454"/>
    </source>
</evidence>
<dbReference type="PANTHER" id="PTHR12058:SF0">
    <property type="entry name" value="ACTIN-RELATED PROTEIN 2_3 COMPLEX SUBUNIT 2"/>
    <property type="match status" value="1"/>
</dbReference>
<comment type="function">
    <text evidence="6">Functions as actin-binding component of the Arp2/3 complex which is involved in regulation of actin polymerization and together with an activating nucleation-promoting factor (NPF) mediates the formation of branched actin networks.</text>
</comment>
<keyword evidence="8" id="KW-1185">Reference proteome</keyword>
<dbReference type="InterPro" id="IPR007188">
    <property type="entry name" value="ARPC2"/>
</dbReference>
<proteinExistence type="inferred from homology"/>
<dbReference type="GO" id="GO:0072697">
    <property type="term" value="P:protein localization to cell cortex"/>
    <property type="evidence" value="ECO:0007669"/>
    <property type="project" value="EnsemblFungi"/>
</dbReference>
<evidence type="ECO:0000256" key="5">
    <source>
        <dbReference type="ARBA" id="ARBA00023212"/>
    </source>
</evidence>
<evidence type="ECO:0000256" key="1">
    <source>
        <dbReference type="ARBA" id="ARBA00004245"/>
    </source>
</evidence>
<dbReference type="GO" id="GO:0034314">
    <property type="term" value="P:Arp2/3 complex-mediated actin nucleation"/>
    <property type="evidence" value="ECO:0007669"/>
    <property type="project" value="EnsemblFungi"/>
</dbReference>
<keyword evidence="3 6" id="KW-0963">Cytoplasm</keyword>
<accession>A0A0W4ZLK9</accession>
<organism evidence="7 8">
    <name type="scientific">Pneumocystis carinii (strain B80)</name>
    <name type="common">Rat pneumocystis pneumonia agent</name>
    <name type="synonym">Pneumocystis carinii f. sp. carinii</name>
    <dbReference type="NCBI Taxonomy" id="1408658"/>
    <lineage>
        <taxon>Eukaryota</taxon>
        <taxon>Fungi</taxon>
        <taxon>Dikarya</taxon>
        <taxon>Ascomycota</taxon>
        <taxon>Taphrinomycotina</taxon>
        <taxon>Pneumocystomycetes</taxon>
        <taxon>Pneumocystaceae</taxon>
        <taxon>Pneumocystis</taxon>
    </lineage>
</organism>
<dbReference type="RefSeq" id="XP_018226454.1">
    <property type="nucleotide sequence ID" value="XM_018369805.1"/>
</dbReference>
<evidence type="ECO:0000256" key="3">
    <source>
        <dbReference type="ARBA" id="ARBA00022490"/>
    </source>
</evidence>
<dbReference type="AlphaFoldDB" id="A0A0W4ZLK9"/>
<dbReference type="GO" id="GO:0005516">
    <property type="term" value="F:calmodulin binding"/>
    <property type="evidence" value="ECO:0007669"/>
    <property type="project" value="EnsemblFungi"/>
</dbReference>
<dbReference type="Pfam" id="PF04045">
    <property type="entry name" value="P34-Arc"/>
    <property type="match status" value="1"/>
</dbReference>
<keyword evidence="5 6" id="KW-0206">Cytoskeleton</keyword>
<dbReference type="GO" id="GO:0005829">
    <property type="term" value="C:cytosol"/>
    <property type="evidence" value="ECO:0007669"/>
    <property type="project" value="EnsemblFungi"/>
</dbReference>
<dbReference type="GeneID" id="28936007"/>
<dbReference type="GO" id="GO:0051015">
    <property type="term" value="F:actin filament binding"/>
    <property type="evidence" value="ECO:0007669"/>
    <property type="project" value="EnsemblFungi"/>
</dbReference>
<keyword evidence="4 6" id="KW-0009">Actin-binding</keyword>
<dbReference type="GO" id="GO:0044396">
    <property type="term" value="P:actin cortical patch organization"/>
    <property type="evidence" value="ECO:0007669"/>
    <property type="project" value="EnsemblFungi"/>
</dbReference>